<feature type="region of interest" description="Disordered" evidence="5">
    <location>
        <begin position="1"/>
        <end position="28"/>
    </location>
</feature>
<dbReference type="Pfam" id="PF01439">
    <property type="entry name" value="Metallothio_2"/>
    <property type="match status" value="1"/>
</dbReference>
<evidence type="ECO:0000256" key="2">
    <source>
        <dbReference type="ARBA" id="ARBA00022723"/>
    </source>
</evidence>
<dbReference type="AlphaFoldDB" id="A0AAV1EBN5"/>
<dbReference type="EMBL" id="OX459125">
    <property type="protein sequence ID" value="CAI9117134.1"/>
    <property type="molecule type" value="Genomic_DNA"/>
</dbReference>
<keyword evidence="7" id="KW-1185">Reference proteome</keyword>
<evidence type="ECO:0000313" key="7">
    <source>
        <dbReference type="Proteomes" id="UP001161247"/>
    </source>
</evidence>
<keyword evidence="2 4" id="KW-0479">Metal-binding</keyword>
<dbReference type="Proteomes" id="UP001161247">
    <property type="component" value="Chromosome 8"/>
</dbReference>
<evidence type="ECO:0000256" key="4">
    <source>
        <dbReference type="RuleBase" id="RU369052"/>
    </source>
</evidence>
<evidence type="ECO:0000313" key="6">
    <source>
        <dbReference type="EMBL" id="CAI9117134.1"/>
    </source>
</evidence>
<evidence type="ECO:0000256" key="5">
    <source>
        <dbReference type="SAM" id="MobiDB-lite"/>
    </source>
</evidence>
<proteinExistence type="inferred from homology"/>
<protein>
    <recommendedName>
        <fullName evidence="4">Metallothionein-like protein</fullName>
    </recommendedName>
</protein>
<comment type="function">
    <text evidence="4">Metallothioneins have a high content of cysteine residues that bind various heavy metals.</text>
</comment>
<dbReference type="InterPro" id="IPR000347">
    <property type="entry name" value="Metalthion_15p"/>
</dbReference>
<gene>
    <name evidence="6" type="ORF">OLC1_LOCUS23237</name>
</gene>
<accession>A0AAV1EBN5</accession>
<evidence type="ECO:0000256" key="3">
    <source>
        <dbReference type="ARBA" id="ARBA00022851"/>
    </source>
</evidence>
<evidence type="ECO:0000256" key="1">
    <source>
        <dbReference type="ARBA" id="ARBA00005802"/>
    </source>
</evidence>
<reference evidence="6" key="1">
    <citation type="submission" date="2023-03" db="EMBL/GenBank/DDBJ databases">
        <authorList>
            <person name="Julca I."/>
        </authorList>
    </citation>
    <scope>NUCLEOTIDE SEQUENCE</scope>
</reference>
<dbReference type="GO" id="GO:0046872">
    <property type="term" value="F:metal ion binding"/>
    <property type="evidence" value="ECO:0007669"/>
    <property type="project" value="UniProtKB-UniRule"/>
</dbReference>
<organism evidence="6 7">
    <name type="scientific">Oldenlandia corymbosa var. corymbosa</name>
    <dbReference type="NCBI Taxonomy" id="529605"/>
    <lineage>
        <taxon>Eukaryota</taxon>
        <taxon>Viridiplantae</taxon>
        <taxon>Streptophyta</taxon>
        <taxon>Embryophyta</taxon>
        <taxon>Tracheophyta</taxon>
        <taxon>Spermatophyta</taxon>
        <taxon>Magnoliopsida</taxon>
        <taxon>eudicotyledons</taxon>
        <taxon>Gunneridae</taxon>
        <taxon>Pentapetalae</taxon>
        <taxon>asterids</taxon>
        <taxon>lamiids</taxon>
        <taxon>Gentianales</taxon>
        <taxon>Rubiaceae</taxon>
        <taxon>Rubioideae</taxon>
        <taxon>Spermacoceae</taxon>
        <taxon>Hedyotis-Oldenlandia complex</taxon>
        <taxon>Oldenlandia</taxon>
    </lineage>
</organism>
<name>A0AAV1EBN5_OLDCO</name>
<sequence>METAMPTKVTIIENPVKRGSMNESDGEKSFGAEGGNGCKCGSSCTCDPCTC</sequence>
<comment type="similarity">
    <text evidence="1 4">Belongs to the metallothionein superfamily. Type 15 family.</text>
</comment>
<keyword evidence="3 4" id="KW-0480">Metal-thiolate cluster</keyword>